<dbReference type="EMBL" id="CP032317">
    <property type="protein sequence ID" value="AYA35924.1"/>
    <property type="molecule type" value="Genomic_DNA"/>
</dbReference>
<accession>A0A3B7QVV2</accession>
<name>A0A3B7QVV2_9BACT</name>
<evidence type="ECO:0000313" key="3">
    <source>
        <dbReference type="Proteomes" id="UP000262802"/>
    </source>
</evidence>
<dbReference type="AlphaFoldDB" id="A0A3B7QVV2"/>
<dbReference type="Proteomes" id="UP000262802">
    <property type="component" value="Chromosome"/>
</dbReference>
<feature type="region of interest" description="Disordered" evidence="1">
    <location>
        <begin position="242"/>
        <end position="269"/>
    </location>
</feature>
<proteinExistence type="predicted"/>
<evidence type="ECO:0000313" key="2">
    <source>
        <dbReference type="EMBL" id="AYA35924.1"/>
    </source>
</evidence>
<dbReference type="OrthoDB" id="876970at2"/>
<reference evidence="2 3" key="1">
    <citation type="submission" date="2018-09" db="EMBL/GenBank/DDBJ databases">
        <title>Hymenobacter medium sp. nov., isolated from R2A medium.</title>
        <authorList>
            <person name="Yingchao G."/>
        </authorList>
    </citation>
    <scope>NUCLEOTIDE SEQUENCE [LARGE SCALE GENOMIC DNA]</scope>
    <source>
        <strain evidence="3">sh-6</strain>
    </source>
</reference>
<keyword evidence="3" id="KW-1185">Reference proteome</keyword>
<organism evidence="2 3">
    <name type="scientific">Hymenobacter oligotrophus</name>
    <dbReference type="NCBI Taxonomy" id="2319843"/>
    <lineage>
        <taxon>Bacteria</taxon>
        <taxon>Pseudomonadati</taxon>
        <taxon>Bacteroidota</taxon>
        <taxon>Cytophagia</taxon>
        <taxon>Cytophagales</taxon>
        <taxon>Hymenobacteraceae</taxon>
        <taxon>Hymenobacter</taxon>
    </lineage>
</organism>
<gene>
    <name evidence="2" type="ORF">D3Y59_01970</name>
</gene>
<dbReference type="KEGG" id="hyh:D3Y59_01970"/>
<sequence>MWWLVGCAPQYHLVLKPASGATRWENGLELVGAHADSLEASLAAAATAGNYLEFAVTVRNRSARPIVVAPEEFYLEANFAAPATAGAAPVGPLRVPAVNPEESIRMLQQGAAYHEQKSTAVPAAEILSGINEIAQDLSSRKRKETDAQRDARNAAYHAEMNGYQQERTDHAVRAAALRTELRAAEADWLRKTTLGPGMALSGRVRFRRTADGAERLRLVLPVGGRELAGEFSQFRYRQSGYQPATASAVPRAVPAVNQSAPPAPATARP</sequence>
<evidence type="ECO:0000256" key="1">
    <source>
        <dbReference type="SAM" id="MobiDB-lite"/>
    </source>
</evidence>
<protein>
    <submittedName>
        <fullName evidence="2">Uncharacterized protein</fullName>
    </submittedName>
</protein>